<accession>A0A1K0ISI9</accession>
<name>A0A1K0ISI9_CUPNE</name>
<dbReference type="EMBL" id="FMSH01000544">
    <property type="protein sequence ID" value="SCV02148.1"/>
    <property type="molecule type" value="Genomic_DNA"/>
</dbReference>
<sequence length="409" mass="47056">MNKSKVSRTTDLQRLYRHASHVDDFLINRDDPESNLSSPEIRLLAKLDRFVWLSLETEFSPFSIQGGAERIMTGQQNEHGHLLPKTASLNQLFVSRELGRDLVSSLPRALEAIATDKTAANQLRYAPHIQLLLEVFLGHPLRSCKPFKKDWPIGQMGEIMAEVHNDFVAQFRKAMLARRLLRRELHNWNWGSQENLDNLNFCLDDLFDRHGNLTILHLRLFHDKNRANLISASVEDQYRDFHALRACRTKFLDRMRRKRALFPDKPGYIWSIIPSLEGGYELHLTLLFDTATLRKLHVAKHTEATQAGAVLEDHADQVGKYWVSVATGGRGSYLPGDRDIRQNGRDWVHGEVSADDTLQREKLKNALGYLVTRRALVRLKNEPEGEYFGMRERKSRAAHQLVKEGEKGK</sequence>
<protein>
    <submittedName>
        <fullName evidence="1">Uncharacterized protein</fullName>
    </submittedName>
</protein>
<organism evidence="1">
    <name type="scientific">Cupriavidus necator</name>
    <name type="common">Alcaligenes eutrophus</name>
    <name type="synonym">Ralstonia eutropha</name>
    <dbReference type="NCBI Taxonomy" id="106590"/>
    <lineage>
        <taxon>Bacteria</taxon>
        <taxon>Pseudomonadati</taxon>
        <taxon>Pseudomonadota</taxon>
        <taxon>Betaproteobacteria</taxon>
        <taxon>Burkholderiales</taxon>
        <taxon>Burkholderiaceae</taxon>
        <taxon>Cupriavidus</taxon>
    </lineage>
</organism>
<dbReference type="AlphaFoldDB" id="A0A1K0ISI9"/>
<gene>
    <name evidence="1" type="ORF">CNECB9_930017</name>
</gene>
<proteinExistence type="predicted"/>
<reference evidence="1" key="1">
    <citation type="submission" date="2016-09" db="EMBL/GenBank/DDBJ databases">
        <authorList>
            <person name="Capua I."/>
            <person name="De Benedictis P."/>
            <person name="Joannis T."/>
            <person name="Lombin L.H."/>
            <person name="Cattoli G."/>
        </authorList>
    </citation>
    <scope>NUCLEOTIDE SEQUENCE</scope>
    <source>
        <strain evidence="1">B9</strain>
    </source>
</reference>
<evidence type="ECO:0000313" key="1">
    <source>
        <dbReference type="EMBL" id="SCV02148.1"/>
    </source>
</evidence>
<dbReference type="RefSeq" id="WP_340531021.1">
    <property type="nucleotide sequence ID" value="NZ_FMSH01000544.1"/>
</dbReference>